<dbReference type="SUPFAM" id="SSF81321">
    <property type="entry name" value="Family A G protein-coupled receptor-like"/>
    <property type="match status" value="1"/>
</dbReference>
<dbReference type="Gene3D" id="1.20.1070.10">
    <property type="entry name" value="Rhodopsin 7-helix transmembrane proteins"/>
    <property type="match status" value="1"/>
</dbReference>
<reference evidence="2" key="1">
    <citation type="journal article" date="2013" name="Genetics">
        <title>The draft genome and transcriptome of Panagrellus redivivus are shaped by the harsh demands of a free-living lifestyle.</title>
        <authorList>
            <person name="Srinivasan J."/>
            <person name="Dillman A.R."/>
            <person name="Macchietto M.G."/>
            <person name="Heikkinen L."/>
            <person name="Lakso M."/>
            <person name="Fracchia K.M."/>
            <person name="Antoshechkin I."/>
            <person name="Mortazavi A."/>
            <person name="Wong G."/>
            <person name="Sternberg P.W."/>
        </authorList>
    </citation>
    <scope>NUCLEOTIDE SEQUENCE [LARGE SCALE GENOMIC DNA]</scope>
    <source>
        <strain evidence="2">MT8872</strain>
    </source>
</reference>
<sequence length="221" mass="25417">MNYSTRDLWPPIIQLIMGIERACSVLYPMFFRDKVERGTIYIIGITILFVVVSLIVGFTLAFVHRDDGFVMYYCGRKAAFSKGYGTFIYLTNVFSYVFGFAFNCIAYCKALTLRKSTFRNNQVLKIRYYLIVSLFSTMLVSIPNAISLCSAWIKEVDNAISKPSVWMACVNSALAPFVYFCFNREYRNRVINILRCTDPHKVETSMMSYRLSTTVRASSFS</sequence>
<dbReference type="WBParaSite" id="Pan_g16338.t1">
    <property type="protein sequence ID" value="Pan_g16338.t1"/>
    <property type="gene ID" value="Pan_g16338"/>
</dbReference>
<proteinExistence type="predicted"/>
<dbReference type="InterPro" id="IPR047130">
    <property type="entry name" value="7TM_GPCR_Srsx_nematod"/>
</dbReference>
<keyword evidence="1" id="KW-1133">Transmembrane helix</keyword>
<evidence type="ECO:0000313" key="2">
    <source>
        <dbReference type="Proteomes" id="UP000492821"/>
    </source>
</evidence>
<name>A0A7E4V5S6_PANRE</name>
<keyword evidence="1" id="KW-0812">Transmembrane</keyword>
<dbReference type="Proteomes" id="UP000492821">
    <property type="component" value="Unassembled WGS sequence"/>
</dbReference>
<keyword evidence="1" id="KW-0472">Membrane</keyword>
<keyword evidence="2" id="KW-1185">Reference proteome</keyword>
<protein>
    <submittedName>
        <fullName evidence="3">G_PROTEIN_RECEP_F1_2 domain-containing protein</fullName>
    </submittedName>
</protein>
<dbReference type="Pfam" id="PF10320">
    <property type="entry name" value="7TM_GPCR_Srsx"/>
    <property type="match status" value="1"/>
</dbReference>
<dbReference type="PANTHER" id="PTHR23360:SF29">
    <property type="entry name" value="G_PROTEIN_RECEP_F1_2 DOMAIN-CONTAINING PROTEIN"/>
    <property type="match status" value="1"/>
</dbReference>
<dbReference type="InterPro" id="IPR019424">
    <property type="entry name" value="7TM_GPCR_Srsx"/>
</dbReference>
<organism evidence="2 3">
    <name type="scientific">Panagrellus redivivus</name>
    <name type="common">Microworm</name>
    <dbReference type="NCBI Taxonomy" id="6233"/>
    <lineage>
        <taxon>Eukaryota</taxon>
        <taxon>Metazoa</taxon>
        <taxon>Ecdysozoa</taxon>
        <taxon>Nematoda</taxon>
        <taxon>Chromadorea</taxon>
        <taxon>Rhabditida</taxon>
        <taxon>Tylenchina</taxon>
        <taxon>Panagrolaimomorpha</taxon>
        <taxon>Panagrolaimoidea</taxon>
        <taxon>Panagrolaimidae</taxon>
        <taxon>Panagrellus</taxon>
    </lineage>
</organism>
<feature type="transmembrane region" description="Helical" evidence="1">
    <location>
        <begin position="87"/>
        <end position="108"/>
    </location>
</feature>
<feature type="transmembrane region" description="Helical" evidence="1">
    <location>
        <begin position="38"/>
        <end position="63"/>
    </location>
</feature>
<dbReference type="PANTHER" id="PTHR23360">
    <property type="entry name" value="G-PROTEIN COUPLED RECEPTORS FAMILY 1 PROFILE DOMAIN-CONTAINING PROTEIN-RELATED"/>
    <property type="match status" value="1"/>
</dbReference>
<evidence type="ECO:0000256" key="1">
    <source>
        <dbReference type="SAM" id="Phobius"/>
    </source>
</evidence>
<accession>A0A7E4V5S6</accession>
<feature type="transmembrane region" description="Helical" evidence="1">
    <location>
        <begin position="165"/>
        <end position="182"/>
    </location>
</feature>
<evidence type="ECO:0000313" key="3">
    <source>
        <dbReference type="WBParaSite" id="Pan_g16338.t1"/>
    </source>
</evidence>
<feature type="transmembrane region" description="Helical" evidence="1">
    <location>
        <begin position="128"/>
        <end position="153"/>
    </location>
</feature>
<dbReference type="AlphaFoldDB" id="A0A7E4V5S6"/>
<reference evidence="3" key="2">
    <citation type="submission" date="2020-10" db="UniProtKB">
        <authorList>
            <consortium name="WormBaseParasite"/>
        </authorList>
    </citation>
    <scope>IDENTIFICATION</scope>
</reference>